<proteinExistence type="predicted"/>
<accession>A0ACB8UED2</accession>
<keyword evidence="2" id="KW-1185">Reference proteome</keyword>
<evidence type="ECO:0000313" key="2">
    <source>
        <dbReference type="Proteomes" id="UP001055072"/>
    </source>
</evidence>
<dbReference type="Proteomes" id="UP001055072">
    <property type="component" value="Unassembled WGS sequence"/>
</dbReference>
<protein>
    <submittedName>
        <fullName evidence="1">Manganese/iron superoxide dismutase</fullName>
    </submittedName>
</protein>
<evidence type="ECO:0000313" key="1">
    <source>
        <dbReference type="EMBL" id="KAI0092546.1"/>
    </source>
</evidence>
<sequence>MIGFRLCSRSAGSSIRAASARRVNGPTFPVSAQRIQSRHVHNRLQLPYNIDEGLGEFLPPQALKVVAEEYQQGLLERLNEEVVGTHLRGLSVVHTIIQASKDPSRAMAFNYASEALNNSFFLGCLSPPPKDRSTHEDDISNDLHQAINVNFGNLEQLKSTFSAAVNGMRTQGYVWLLVDGVGNLAVYPTFGNGTLLVRSTEFLPAKAGAKLSQTVVGEESHITPGSYRLRSAPPASSSPASGSSQAPPPLNPHTQTRSYVAGQDYVPANIYGDRAVDVSKIGEKLFPLFCVSVHEHAWMSAGYGVWGKEEWIKKFWSVVNWGQVSTHFIHYLSNAKQKKQKQK</sequence>
<dbReference type="EMBL" id="MU274903">
    <property type="protein sequence ID" value="KAI0092546.1"/>
    <property type="molecule type" value="Genomic_DNA"/>
</dbReference>
<comment type="caution">
    <text evidence="1">The sequence shown here is derived from an EMBL/GenBank/DDBJ whole genome shotgun (WGS) entry which is preliminary data.</text>
</comment>
<reference evidence="1" key="1">
    <citation type="journal article" date="2021" name="Environ. Microbiol.">
        <title>Gene family expansions and transcriptome signatures uncover fungal adaptations to wood decay.</title>
        <authorList>
            <person name="Hage H."/>
            <person name="Miyauchi S."/>
            <person name="Viragh M."/>
            <person name="Drula E."/>
            <person name="Min B."/>
            <person name="Chaduli D."/>
            <person name="Navarro D."/>
            <person name="Favel A."/>
            <person name="Norest M."/>
            <person name="Lesage-Meessen L."/>
            <person name="Balint B."/>
            <person name="Merenyi Z."/>
            <person name="de Eugenio L."/>
            <person name="Morin E."/>
            <person name="Martinez A.T."/>
            <person name="Baldrian P."/>
            <person name="Stursova M."/>
            <person name="Martinez M.J."/>
            <person name="Novotny C."/>
            <person name="Magnuson J.K."/>
            <person name="Spatafora J.W."/>
            <person name="Maurice S."/>
            <person name="Pangilinan J."/>
            <person name="Andreopoulos W."/>
            <person name="LaButti K."/>
            <person name="Hundley H."/>
            <person name="Na H."/>
            <person name="Kuo A."/>
            <person name="Barry K."/>
            <person name="Lipzen A."/>
            <person name="Henrissat B."/>
            <person name="Riley R."/>
            <person name="Ahrendt S."/>
            <person name="Nagy L.G."/>
            <person name="Grigoriev I.V."/>
            <person name="Martin F."/>
            <person name="Rosso M.N."/>
        </authorList>
    </citation>
    <scope>NUCLEOTIDE SEQUENCE</scope>
    <source>
        <strain evidence="1">CBS 384.51</strain>
    </source>
</reference>
<organism evidence="1 2">
    <name type="scientific">Irpex rosettiformis</name>
    <dbReference type="NCBI Taxonomy" id="378272"/>
    <lineage>
        <taxon>Eukaryota</taxon>
        <taxon>Fungi</taxon>
        <taxon>Dikarya</taxon>
        <taxon>Basidiomycota</taxon>
        <taxon>Agaricomycotina</taxon>
        <taxon>Agaricomycetes</taxon>
        <taxon>Polyporales</taxon>
        <taxon>Irpicaceae</taxon>
        <taxon>Irpex</taxon>
    </lineage>
</organism>
<gene>
    <name evidence="1" type="ORF">BDY19DRAFT_990260</name>
</gene>
<name>A0ACB8UED2_9APHY</name>